<accession>A0A067SY29</accession>
<dbReference type="HOGENOM" id="CLU_034012_0_0_1"/>
<feature type="non-terminal residue" evidence="1">
    <location>
        <position position="212"/>
    </location>
</feature>
<dbReference type="AlphaFoldDB" id="A0A067SY29"/>
<name>A0A067SY29_GALM3</name>
<gene>
    <name evidence="1" type="ORF">GALMADRAFT_42762</name>
</gene>
<evidence type="ECO:0000313" key="1">
    <source>
        <dbReference type="EMBL" id="KDR71673.1"/>
    </source>
</evidence>
<dbReference type="Proteomes" id="UP000027222">
    <property type="component" value="Unassembled WGS sequence"/>
</dbReference>
<proteinExistence type="predicted"/>
<protein>
    <submittedName>
        <fullName evidence="1">Uncharacterized protein</fullName>
    </submittedName>
</protein>
<dbReference type="EMBL" id="KL142391">
    <property type="protein sequence ID" value="KDR71673.1"/>
    <property type="molecule type" value="Genomic_DNA"/>
</dbReference>
<evidence type="ECO:0000313" key="2">
    <source>
        <dbReference type="Proteomes" id="UP000027222"/>
    </source>
</evidence>
<sequence length="212" mass="24342">MLLWIRGCLNPKEMRDKIINSNSEWQKKVIDYLESCHTGDFQTMSKEDVAKKVAENSKLEGYCDPTQTIPEAPPQECKKTHDKSEKNCKACLQSTTWWEKFKDVVDALILKSNVHSCERDNKWNQCKARFPRAIVKESSIDETGAIHLKKHESWINTFTPIVTYLYQCNTDVTSLSSGTAIKGVVLYISDYITKSTLKTHTIFDSIKSVFHK</sequence>
<organism evidence="1 2">
    <name type="scientific">Galerina marginata (strain CBS 339.88)</name>
    <dbReference type="NCBI Taxonomy" id="685588"/>
    <lineage>
        <taxon>Eukaryota</taxon>
        <taxon>Fungi</taxon>
        <taxon>Dikarya</taxon>
        <taxon>Basidiomycota</taxon>
        <taxon>Agaricomycotina</taxon>
        <taxon>Agaricomycetes</taxon>
        <taxon>Agaricomycetidae</taxon>
        <taxon>Agaricales</taxon>
        <taxon>Agaricineae</taxon>
        <taxon>Strophariaceae</taxon>
        <taxon>Galerina</taxon>
    </lineage>
</organism>
<dbReference type="OrthoDB" id="3229882at2759"/>
<dbReference type="STRING" id="685588.A0A067SY29"/>
<reference evidence="2" key="1">
    <citation type="journal article" date="2014" name="Proc. Natl. Acad. Sci. U.S.A.">
        <title>Extensive sampling of basidiomycete genomes demonstrates inadequacy of the white-rot/brown-rot paradigm for wood decay fungi.</title>
        <authorList>
            <person name="Riley R."/>
            <person name="Salamov A.A."/>
            <person name="Brown D.W."/>
            <person name="Nagy L.G."/>
            <person name="Floudas D."/>
            <person name="Held B.W."/>
            <person name="Levasseur A."/>
            <person name="Lombard V."/>
            <person name="Morin E."/>
            <person name="Otillar R."/>
            <person name="Lindquist E.A."/>
            <person name="Sun H."/>
            <person name="LaButti K.M."/>
            <person name="Schmutz J."/>
            <person name="Jabbour D."/>
            <person name="Luo H."/>
            <person name="Baker S.E."/>
            <person name="Pisabarro A.G."/>
            <person name="Walton J.D."/>
            <person name="Blanchette R.A."/>
            <person name="Henrissat B."/>
            <person name="Martin F."/>
            <person name="Cullen D."/>
            <person name="Hibbett D.S."/>
            <person name="Grigoriev I.V."/>
        </authorList>
    </citation>
    <scope>NUCLEOTIDE SEQUENCE [LARGE SCALE GENOMIC DNA]</scope>
    <source>
        <strain evidence="2">CBS 339.88</strain>
    </source>
</reference>
<keyword evidence="2" id="KW-1185">Reference proteome</keyword>